<keyword evidence="1" id="KW-1185">Reference proteome</keyword>
<dbReference type="Proteomes" id="UP000887578">
    <property type="component" value="Unplaced"/>
</dbReference>
<evidence type="ECO:0000313" key="2">
    <source>
        <dbReference type="WBParaSite" id="PDA_v2.g12660.t1"/>
    </source>
</evidence>
<evidence type="ECO:0000313" key="1">
    <source>
        <dbReference type="Proteomes" id="UP000887578"/>
    </source>
</evidence>
<organism evidence="1 2">
    <name type="scientific">Panagrolaimus davidi</name>
    <dbReference type="NCBI Taxonomy" id="227884"/>
    <lineage>
        <taxon>Eukaryota</taxon>
        <taxon>Metazoa</taxon>
        <taxon>Ecdysozoa</taxon>
        <taxon>Nematoda</taxon>
        <taxon>Chromadorea</taxon>
        <taxon>Rhabditida</taxon>
        <taxon>Tylenchina</taxon>
        <taxon>Panagrolaimomorpha</taxon>
        <taxon>Panagrolaimoidea</taxon>
        <taxon>Panagrolaimidae</taxon>
        <taxon>Panagrolaimus</taxon>
    </lineage>
</organism>
<sequence>MIRGKISWPKSSSIRQYFSLPSNIIYYISKNPSSSEVYNKMIQCCKYFFERNPIIVVPNMEENTVCLNDASECQKCKKECCIEIDLKKLACKIWFTNQLVIWDPNIAEIPPLFLSKIYRTEIQHLEIHEKFVKYDNFKFLAFTAKDVYLNNVKMVYENGKDVPLEKILEEIPEVEQFYYYFGENSSKISVKTLMNIIKLKNLGNLETFRFYNIFETLNVKDLLIFIKSLKNTKIKLHFHRLISLEYRQQLGGLVDKLIETRQSNCLLKFCWQNNQKFKTLENLFIK</sequence>
<accession>A0A914P459</accession>
<protein>
    <submittedName>
        <fullName evidence="2">Uncharacterized protein</fullName>
    </submittedName>
</protein>
<proteinExistence type="predicted"/>
<name>A0A914P459_9BILA</name>
<reference evidence="2" key="1">
    <citation type="submission" date="2022-11" db="UniProtKB">
        <authorList>
            <consortium name="WormBaseParasite"/>
        </authorList>
    </citation>
    <scope>IDENTIFICATION</scope>
</reference>
<dbReference type="WBParaSite" id="PDA_v2.g12660.t1">
    <property type="protein sequence ID" value="PDA_v2.g12660.t1"/>
    <property type="gene ID" value="PDA_v2.g12660"/>
</dbReference>
<dbReference type="AlphaFoldDB" id="A0A914P459"/>